<organism evidence="2 3">
    <name type="scientific">Artemia franciscana</name>
    <name type="common">Brine shrimp</name>
    <name type="synonym">Artemia sanfranciscana</name>
    <dbReference type="NCBI Taxonomy" id="6661"/>
    <lineage>
        <taxon>Eukaryota</taxon>
        <taxon>Metazoa</taxon>
        <taxon>Ecdysozoa</taxon>
        <taxon>Arthropoda</taxon>
        <taxon>Crustacea</taxon>
        <taxon>Branchiopoda</taxon>
        <taxon>Anostraca</taxon>
        <taxon>Artemiidae</taxon>
        <taxon>Artemia</taxon>
    </lineage>
</organism>
<dbReference type="PANTHER" id="PTHR47272">
    <property type="entry name" value="DDE_TNP_1_7 DOMAIN-CONTAINING PROTEIN"/>
    <property type="match status" value="1"/>
</dbReference>
<keyword evidence="3" id="KW-1185">Reference proteome</keyword>
<name>A0AA88HGP1_ARTSF</name>
<evidence type="ECO:0008006" key="4">
    <source>
        <dbReference type="Google" id="ProtNLM"/>
    </source>
</evidence>
<protein>
    <recommendedName>
        <fullName evidence="4">PiggyBac transposable element-derived protein domain-containing protein</fullName>
    </recommendedName>
</protein>
<reference evidence="2" key="1">
    <citation type="submission" date="2023-07" db="EMBL/GenBank/DDBJ databases">
        <title>Chromosome-level genome assembly of Artemia franciscana.</title>
        <authorList>
            <person name="Jo E."/>
        </authorList>
    </citation>
    <scope>NUCLEOTIDE SEQUENCE</scope>
    <source>
        <tissue evidence="2">Whole body</tissue>
    </source>
</reference>
<proteinExistence type="predicted"/>
<evidence type="ECO:0000313" key="3">
    <source>
        <dbReference type="Proteomes" id="UP001187531"/>
    </source>
</evidence>
<gene>
    <name evidence="2" type="ORF">QYM36_017098</name>
</gene>
<feature type="compositionally biased region" description="Acidic residues" evidence="1">
    <location>
        <begin position="1"/>
        <end position="12"/>
    </location>
</feature>
<dbReference type="AlphaFoldDB" id="A0AA88HGP1"/>
<evidence type="ECO:0000313" key="2">
    <source>
        <dbReference type="EMBL" id="KAK2704932.1"/>
    </source>
</evidence>
<dbReference type="PANTHER" id="PTHR47272:SF1">
    <property type="entry name" value="PIGGYBAC TRANSPOSABLE ELEMENT-DERIVED PROTEIN 3-LIKE"/>
    <property type="match status" value="1"/>
</dbReference>
<dbReference type="EMBL" id="JAVRJZ010000021">
    <property type="protein sequence ID" value="KAK2704932.1"/>
    <property type="molecule type" value="Genomic_DNA"/>
</dbReference>
<comment type="caution">
    <text evidence="2">The sequence shown here is derived from an EMBL/GenBank/DDBJ whole genome shotgun (WGS) entry which is preliminary data.</text>
</comment>
<accession>A0AA88HGP1</accession>
<sequence>MFMELQDGDVSEMSDLSDSGDDESDSQYLLLNSELTDFYDLTQLEPMYLHFNDNSKFKPKNDPGHDLFKVRPTVDLLSENLIRTESEERQSINEQIIPFKEWIYGHHDGYKHFPEFGKDQKRCRICQRNTKILCSKCLGIVLCLVPKRNCFLSYHRR</sequence>
<dbReference type="Proteomes" id="UP001187531">
    <property type="component" value="Unassembled WGS sequence"/>
</dbReference>
<feature type="region of interest" description="Disordered" evidence="1">
    <location>
        <begin position="1"/>
        <end position="24"/>
    </location>
</feature>
<evidence type="ECO:0000256" key="1">
    <source>
        <dbReference type="SAM" id="MobiDB-lite"/>
    </source>
</evidence>